<dbReference type="AlphaFoldDB" id="A0A834IZR0"/>
<keyword evidence="3" id="KW-1185">Reference proteome</keyword>
<evidence type="ECO:0000256" key="1">
    <source>
        <dbReference type="SAM" id="MobiDB-lite"/>
    </source>
</evidence>
<accession>A0A834IZR0</accession>
<evidence type="ECO:0000313" key="3">
    <source>
        <dbReference type="Proteomes" id="UP000625711"/>
    </source>
</evidence>
<protein>
    <submittedName>
        <fullName evidence="2">Uncharacterized protein</fullName>
    </submittedName>
</protein>
<feature type="compositionally biased region" description="Basic and acidic residues" evidence="1">
    <location>
        <begin position="149"/>
        <end position="161"/>
    </location>
</feature>
<comment type="caution">
    <text evidence="2">The sequence shown here is derived from an EMBL/GenBank/DDBJ whole genome shotgun (WGS) entry which is preliminary data.</text>
</comment>
<evidence type="ECO:0000313" key="2">
    <source>
        <dbReference type="EMBL" id="KAF7283557.1"/>
    </source>
</evidence>
<gene>
    <name evidence="2" type="ORF">GWI33_023402</name>
</gene>
<feature type="region of interest" description="Disordered" evidence="1">
    <location>
        <begin position="72"/>
        <end position="202"/>
    </location>
</feature>
<reference evidence="2" key="1">
    <citation type="submission" date="2020-08" db="EMBL/GenBank/DDBJ databases">
        <title>Genome sequencing and assembly of the red palm weevil Rhynchophorus ferrugineus.</title>
        <authorList>
            <person name="Dias G.B."/>
            <person name="Bergman C.M."/>
            <person name="Manee M."/>
        </authorList>
    </citation>
    <scope>NUCLEOTIDE SEQUENCE</scope>
    <source>
        <strain evidence="2">AA-2017</strain>
        <tissue evidence="2">Whole larva</tissue>
    </source>
</reference>
<organism evidence="2 3">
    <name type="scientific">Rhynchophorus ferrugineus</name>
    <name type="common">Red palm weevil</name>
    <name type="synonym">Curculio ferrugineus</name>
    <dbReference type="NCBI Taxonomy" id="354439"/>
    <lineage>
        <taxon>Eukaryota</taxon>
        <taxon>Metazoa</taxon>
        <taxon>Ecdysozoa</taxon>
        <taxon>Arthropoda</taxon>
        <taxon>Hexapoda</taxon>
        <taxon>Insecta</taxon>
        <taxon>Pterygota</taxon>
        <taxon>Neoptera</taxon>
        <taxon>Endopterygota</taxon>
        <taxon>Coleoptera</taxon>
        <taxon>Polyphaga</taxon>
        <taxon>Cucujiformia</taxon>
        <taxon>Curculionidae</taxon>
        <taxon>Dryophthorinae</taxon>
        <taxon>Rhynchophorus</taxon>
    </lineage>
</organism>
<dbReference type="Proteomes" id="UP000625711">
    <property type="component" value="Unassembled WGS sequence"/>
</dbReference>
<proteinExistence type="predicted"/>
<feature type="compositionally biased region" description="Basic and acidic residues" evidence="1">
    <location>
        <begin position="125"/>
        <end position="137"/>
    </location>
</feature>
<dbReference type="EMBL" id="JAACXV010000098">
    <property type="protein sequence ID" value="KAF7283557.1"/>
    <property type="molecule type" value="Genomic_DNA"/>
</dbReference>
<name>A0A834IZR0_RHYFE</name>
<sequence length="229" mass="26550">MRPIFQEDVFDNHCRFMSNWWWFSNQLASFIPLTPARNRTRNIKPSPARLEFLVQPPHGQCFFNKTTSSLIPSLRSEKRHRRKLARNPPLAPRSRVSGPNGDKNGPDGSIRRSFRRRFPPALGKKLRDITHARDRTGYLEGVNPPRGPEQTEERRTAERRTLRTNTHVHTDVKPSWGPRRPSNPESRTKNGPGPYTTSGRGNLHDTVLIYDELLLVSLVHLHLKKRYKD</sequence>